<accession>A0A9D7AIA8</accession>
<evidence type="ECO:0000313" key="6">
    <source>
        <dbReference type="Proteomes" id="UP001296969"/>
    </source>
</evidence>
<dbReference type="AlphaFoldDB" id="A0A9D7AIA8"/>
<name>A0A9D7AIA8_9GAMM</name>
<comment type="caution">
    <text evidence="4">The sequence shown here is derived from an EMBL/GenBank/DDBJ whole genome shotgun (WGS) entry which is preliminary data.</text>
</comment>
<dbReference type="EMBL" id="JADRCQ010000001">
    <property type="protein sequence ID" value="MBK5073218.1"/>
    <property type="molecule type" value="Genomic_DNA"/>
</dbReference>
<dbReference type="PANTHER" id="PTHR35862:SF1">
    <property type="entry name" value="FELS-2 PROPHAGE PROTEIN"/>
    <property type="match status" value="1"/>
</dbReference>
<dbReference type="InterPro" id="IPR006949">
    <property type="entry name" value="Barrel_Baseplate_J-like"/>
</dbReference>
<evidence type="ECO:0000313" key="3">
    <source>
        <dbReference type="EMBL" id="MBK5073218.1"/>
    </source>
</evidence>
<dbReference type="Pfam" id="PF26078">
    <property type="entry name" value="Baseplate_J_M"/>
    <property type="match status" value="1"/>
</dbReference>
<reference evidence="4 6" key="1">
    <citation type="submission" date="2020-11" db="EMBL/GenBank/DDBJ databases">
        <title>Insectihabitans protaetiae gen. nov. sp. nov. and Insectihabitans allomyrinae sp. nov., isolated from larvae of Protaetia brevitarsis seulensis and Allomyrina dichotoma, respectively.</title>
        <authorList>
            <person name="Lee S.D."/>
            <person name="Byeon Y.-S."/>
            <person name="Kim S.-M."/>
            <person name="Yang H.L."/>
            <person name="Kim I.S."/>
        </authorList>
    </citation>
    <scope>NUCLEOTIDE SEQUENCE</scope>
    <source>
        <strain evidence="4">CWB-B4</strain>
        <strain evidence="3 6">CWB-B43</strain>
    </source>
</reference>
<dbReference type="EMBL" id="JADRCP010000001">
    <property type="protein sequence ID" value="MBK5176527.1"/>
    <property type="molecule type" value="Genomic_DNA"/>
</dbReference>
<evidence type="ECO:0000259" key="2">
    <source>
        <dbReference type="Pfam" id="PF26078"/>
    </source>
</evidence>
<dbReference type="PIRSF" id="PIRSF020481">
    <property type="entry name" value="BAP"/>
    <property type="match status" value="1"/>
</dbReference>
<evidence type="ECO:0000259" key="1">
    <source>
        <dbReference type="Pfam" id="PF04865"/>
    </source>
</evidence>
<dbReference type="RefSeq" id="WP_228398077.1">
    <property type="nucleotide sequence ID" value="NZ_JADRCP010000001.1"/>
</dbReference>
<protein>
    <submittedName>
        <fullName evidence="4">Baseplate J/gp47 family protein</fullName>
    </submittedName>
</protein>
<sequence>MNNYEALIALPDVVFAETDAAKTEQSILTLYEGITKTVLYPGDPVRVFLTTLSAVINQQKVIINETGRQNLLRYAKGIALDHLGSPVGVYRLKASAAGTEMEFFIQAALLFPVVVPAGTRITADGKVYFQTDTEVSIQPGEVSVTVSATCLSTGANHNGLSVGEINRLVDQLSYVTKVTNTIESSGGSDTEKDEPFRARIALAPESFNTTGPVLAYIFHALSAHPDIADVSITRPVAGTVQVNILLKNGIIPQPDGPEVKAVEALLNPEKKRPLNDTVLVRPGTAISIDYTLTWYISSSQRAFVKDISKQIADAVAEYETWQTSVLGRDVISDDLIQRCREAGAKRVAISGLNYRKLDKTEVCEFVFNPNRILYGGEED</sequence>
<evidence type="ECO:0000313" key="4">
    <source>
        <dbReference type="EMBL" id="MBK5176527.1"/>
    </source>
</evidence>
<gene>
    <name evidence="4" type="ORF">I2492_09340</name>
    <name evidence="3" type="ORF">I2493_09340</name>
</gene>
<dbReference type="InterPro" id="IPR058531">
    <property type="entry name" value="Baseplate_J_M"/>
</dbReference>
<dbReference type="Pfam" id="PF04865">
    <property type="entry name" value="Baseplate_J"/>
    <property type="match status" value="1"/>
</dbReference>
<dbReference type="InterPro" id="IPR052726">
    <property type="entry name" value="Phage_Baseplate_Hub"/>
</dbReference>
<keyword evidence="6" id="KW-1185">Reference proteome</keyword>
<dbReference type="PANTHER" id="PTHR35862">
    <property type="entry name" value="FELS-2 PROPHAGE PROTEIN"/>
    <property type="match status" value="1"/>
</dbReference>
<evidence type="ECO:0000313" key="5">
    <source>
        <dbReference type="Proteomes" id="UP000807542"/>
    </source>
</evidence>
<proteinExistence type="predicted"/>
<dbReference type="Proteomes" id="UP001296969">
    <property type="component" value="Unassembled WGS sequence"/>
</dbReference>
<feature type="domain" description="Baseplate protein J-like barrel" evidence="1">
    <location>
        <begin position="113"/>
        <end position="187"/>
    </location>
</feature>
<organism evidence="4 5">
    <name type="scientific">Limnobaculum xujianqingii</name>
    <dbReference type="NCBI Taxonomy" id="2738837"/>
    <lineage>
        <taxon>Bacteria</taxon>
        <taxon>Pseudomonadati</taxon>
        <taxon>Pseudomonadota</taxon>
        <taxon>Gammaproteobacteria</taxon>
        <taxon>Enterobacterales</taxon>
        <taxon>Budviciaceae</taxon>
        <taxon>Limnobaculum</taxon>
    </lineage>
</organism>
<dbReference type="Proteomes" id="UP000807542">
    <property type="component" value="Unassembled WGS sequence"/>
</dbReference>
<feature type="domain" description="Baseplate J-like central" evidence="2">
    <location>
        <begin position="209"/>
        <end position="281"/>
    </location>
</feature>
<dbReference type="InterPro" id="IPR014507">
    <property type="entry name" value="Baseplate_assembly_J_pred"/>
</dbReference>